<dbReference type="OrthoDB" id="9178860at2"/>
<evidence type="ECO:0000313" key="1">
    <source>
        <dbReference type="EMBL" id="SEO77373.1"/>
    </source>
</evidence>
<dbReference type="EMBL" id="FODO01000018">
    <property type="protein sequence ID" value="SEO77373.1"/>
    <property type="molecule type" value="Genomic_DNA"/>
</dbReference>
<accession>A0A1H8SGQ1</accession>
<organism evidence="1 2">
    <name type="scientific">Nitrosomonas oligotropha</name>
    <dbReference type="NCBI Taxonomy" id="42354"/>
    <lineage>
        <taxon>Bacteria</taxon>
        <taxon>Pseudomonadati</taxon>
        <taxon>Pseudomonadota</taxon>
        <taxon>Betaproteobacteria</taxon>
        <taxon>Nitrosomonadales</taxon>
        <taxon>Nitrosomonadaceae</taxon>
        <taxon>Nitrosomonas</taxon>
    </lineage>
</organism>
<reference evidence="2" key="1">
    <citation type="submission" date="2016-10" db="EMBL/GenBank/DDBJ databases">
        <authorList>
            <person name="Varghese N."/>
            <person name="Submissions S."/>
        </authorList>
    </citation>
    <scope>NUCLEOTIDE SEQUENCE [LARGE SCALE GENOMIC DNA]</scope>
    <source>
        <strain evidence="2">Nm76</strain>
    </source>
</reference>
<evidence type="ECO:0000313" key="2">
    <source>
        <dbReference type="Proteomes" id="UP000198814"/>
    </source>
</evidence>
<gene>
    <name evidence="1" type="ORF">SAMN05216333_11849</name>
</gene>
<proteinExistence type="predicted"/>
<dbReference type="RefSeq" id="WP_090320490.1">
    <property type="nucleotide sequence ID" value="NZ_FNOE01000019.1"/>
</dbReference>
<sequence length="277" mass="31019">MSPLWRNQVQVFLAPGRIDLVRSTRGFKPVQAAKVTVWCEPVQDAPVWQAALQQLEKHLIDEPGAELSVTVSNHFVRYVALLPQAEIATPEEVNAYAAFRMREVYAERVDSWALSVSEWTPLSGAVCAAIPRDLMVQLEEMAARCRCTLKEIEPYFASVYDRWQKLLDGNKTYFAVIEAGRICLAVLINGSWHSIRNQRILHNAAAELLAALDQEAILTGSKEAIEWVHVFAPEHADLMLPEQCGWCIVPMPLEKIPALPHYPSGPVDDDGVNRCHA</sequence>
<keyword evidence="2" id="KW-1185">Reference proteome</keyword>
<dbReference type="AlphaFoldDB" id="A0A1H8SGQ1"/>
<name>A0A1H8SGQ1_9PROT</name>
<dbReference type="Proteomes" id="UP000198814">
    <property type="component" value="Unassembled WGS sequence"/>
</dbReference>
<dbReference type="STRING" id="42354.SAMN05216333_11849"/>
<protein>
    <submittedName>
        <fullName evidence="1">Uncharacterized protein</fullName>
    </submittedName>
</protein>